<dbReference type="Gene3D" id="3.10.490.10">
    <property type="entry name" value="Gamma-glutamyl cyclotransferase-like"/>
    <property type="match status" value="1"/>
</dbReference>
<dbReference type="AlphaFoldDB" id="A0A1I5K7V3"/>
<sequence length="96" mass="10315">MSAPYYRFYALAGEGVKRPGMIRTTEKQVNGIAVEVWAMPLAELGSFLAGIPAPLSLGKVELESGEEVCGFICEATGAEDAENITSIGSWRSFLKE</sequence>
<evidence type="ECO:0000313" key="2">
    <source>
        <dbReference type="EMBL" id="SFO81154.1"/>
    </source>
</evidence>
<protein>
    <submittedName>
        <fullName evidence="2">Allophanate hydrolase</fullName>
    </submittedName>
</protein>
<accession>A0A1I5K7V3</accession>
<feature type="domain" description="Allophanate hydrolase C-terminal" evidence="1">
    <location>
        <begin position="2"/>
        <end position="94"/>
    </location>
</feature>
<dbReference type="InterPro" id="IPR053844">
    <property type="entry name" value="AH_C"/>
</dbReference>
<name>A0A1I5K7V3_9HYPH</name>
<evidence type="ECO:0000313" key="3">
    <source>
        <dbReference type="Proteomes" id="UP000199236"/>
    </source>
</evidence>
<proteinExistence type="predicted"/>
<dbReference type="EMBL" id="FOVR01000013">
    <property type="protein sequence ID" value="SFO81154.1"/>
    <property type="molecule type" value="Genomic_DNA"/>
</dbReference>
<keyword evidence="2" id="KW-0378">Hydrolase</keyword>
<gene>
    <name evidence="2" type="ORF">SAMN04488056_11375</name>
</gene>
<dbReference type="STRING" id="655353.SAMN04488056_11375"/>
<dbReference type="OrthoDB" id="9811471at2"/>
<dbReference type="Pfam" id="PF21986">
    <property type="entry name" value="AH_C"/>
    <property type="match status" value="1"/>
</dbReference>
<keyword evidence="3" id="KW-1185">Reference proteome</keyword>
<evidence type="ECO:0000259" key="1">
    <source>
        <dbReference type="Pfam" id="PF21986"/>
    </source>
</evidence>
<dbReference type="Proteomes" id="UP000199236">
    <property type="component" value="Unassembled WGS sequence"/>
</dbReference>
<reference evidence="2 3" key="1">
    <citation type="submission" date="2016-10" db="EMBL/GenBank/DDBJ databases">
        <authorList>
            <person name="de Groot N.N."/>
        </authorList>
    </citation>
    <scope>NUCLEOTIDE SEQUENCE [LARGE SCALE GENOMIC DNA]</scope>
    <source>
        <strain evidence="2 3">CGMCC 1.9157</strain>
    </source>
</reference>
<dbReference type="GO" id="GO:0016787">
    <property type="term" value="F:hydrolase activity"/>
    <property type="evidence" value="ECO:0007669"/>
    <property type="project" value="UniProtKB-KW"/>
</dbReference>
<organism evidence="2 3">
    <name type="scientific">Cohaesibacter marisflavi</name>
    <dbReference type="NCBI Taxonomy" id="655353"/>
    <lineage>
        <taxon>Bacteria</taxon>
        <taxon>Pseudomonadati</taxon>
        <taxon>Pseudomonadota</taxon>
        <taxon>Alphaproteobacteria</taxon>
        <taxon>Hyphomicrobiales</taxon>
        <taxon>Cohaesibacteraceae</taxon>
    </lineage>
</organism>
<dbReference type="RefSeq" id="WP_139229331.1">
    <property type="nucleotide sequence ID" value="NZ_FOVR01000013.1"/>
</dbReference>